<organism evidence="2 3">
    <name type="scientific">Pseudonocardia alaniniphila</name>
    <dbReference type="NCBI Taxonomy" id="75291"/>
    <lineage>
        <taxon>Bacteria</taxon>
        <taxon>Bacillati</taxon>
        <taxon>Actinomycetota</taxon>
        <taxon>Actinomycetes</taxon>
        <taxon>Pseudonocardiales</taxon>
        <taxon>Pseudonocardiaceae</taxon>
        <taxon>Pseudonocardia</taxon>
    </lineage>
</organism>
<feature type="chain" id="PRO_5045838064" description="Secreted protein" evidence="1">
    <location>
        <begin position="26"/>
        <end position="130"/>
    </location>
</feature>
<sequence>MLKKAGIVVAAATAGLLAVAPLAFAGDKGDSDRGSDRGNSTASVRYVDVDAENDSATCAFQNDAQAAAENSGTTNTFALLGAATNVLTQAIAPVTTAAQTVTQIASCNNITFEDNRQDNSSTVEDSLNNG</sequence>
<keyword evidence="3" id="KW-1185">Reference proteome</keyword>
<evidence type="ECO:0008006" key="4">
    <source>
        <dbReference type="Google" id="ProtNLM"/>
    </source>
</evidence>
<evidence type="ECO:0000256" key="1">
    <source>
        <dbReference type="SAM" id="SignalP"/>
    </source>
</evidence>
<gene>
    <name evidence="2" type="ORF">MMF94_20615</name>
</gene>
<name>A0ABS9TI67_9PSEU</name>
<dbReference type="EMBL" id="JAKXMK010000017">
    <property type="protein sequence ID" value="MCH6168098.1"/>
    <property type="molecule type" value="Genomic_DNA"/>
</dbReference>
<keyword evidence="1" id="KW-0732">Signal</keyword>
<dbReference type="RefSeq" id="WP_241038742.1">
    <property type="nucleotide sequence ID" value="NZ_BAAAJF010000001.1"/>
</dbReference>
<evidence type="ECO:0000313" key="3">
    <source>
        <dbReference type="Proteomes" id="UP001299970"/>
    </source>
</evidence>
<proteinExistence type="predicted"/>
<comment type="caution">
    <text evidence="2">The sequence shown here is derived from an EMBL/GenBank/DDBJ whole genome shotgun (WGS) entry which is preliminary data.</text>
</comment>
<evidence type="ECO:0000313" key="2">
    <source>
        <dbReference type="EMBL" id="MCH6168098.1"/>
    </source>
</evidence>
<feature type="signal peptide" evidence="1">
    <location>
        <begin position="1"/>
        <end position="25"/>
    </location>
</feature>
<accession>A0ABS9TI67</accession>
<reference evidence="2 3" key="1">
    <citation type="submission" date="2022-03" db="EMBL/GenBank/DDBJ databases">
        <title>Pseudonocardia alaer sp. nov., a novel actinomycete isolated from reed forest soil.</title>
        <authorList>
            <person name="Wang L."/>
        </authorList>
    </citation>
    <scope>NUCLEOTIDE SEQUENCE [LARGE SCALE GENOMIC DNA]</scope>
    <source>
        <strain evidence="2 3">Y-16303</strain>
    </source>
</reference>
<protein>
    <recommendedName>
        <fullName evidence="4">Secreted protein</fullName>
    </recommendedName>
</protein>
<dbReference type="Proteomes" id="UP001299970">
    <property type="component" value="Unassembled WGS sequence"/>
</dbReference>